<dbReference type="STRING" id="1524254.PHACT_12510"/>
<dbReference type="RefSeq" id="WP_070118554.1">
    <property type="nucleotide sequence ID" value="NZ_MASR01000002.1"/>
</dbReference>
<evidence type="ECO:0000259" key="1">
    <source>
        <dbReference type="Pfam" id="PF24801"/>
    </source>
</evidence>
<evidence type="ECO:0000313" key="2">
    <source>
        <dbReference type="EMBL" id="OFE11373.1"/>
    </source>
</evidence>
<gene>
    <name evidence="2" type="ORF">PHACT_12510</name>
</gene>
<name>A0A1E8CG36_9GAMM</name>
<dbReference type="NCBIfam" id="NF040662">
    <property type="entry name" value="attach_TipJ_rel"/>
    <property type="match status" value="1"/>
</dbReference>
<protein>
    <recommendedName>
        <fullName evidence="1">Tip attachment protein J HDII-ins2 domain-containing protein</fullName>
    </recommendedName>
</protein>
<dbReference type="AlphaFoldDB" id="A0A1E8CG36"/>
<evidence type="ECO:0000313" key="3">
    <source>
        <dbReference type="Proteomes" id="UP000175669"/>
    </source>
</evidence>
<feature type="domain" description="Tip attachment protein J HDII-ins2" evidence="1">
    <location>
        <begin position="217"/>
        <end position="331"/>
    </location>
</feature>
<sequence length="1192" mass="131691">MLITEYQNGFDLQHDRAFYSPAPGTTFADWYEIHYRGREYSVALVVLDGEPLARERWRDDLKGEQIHIMLKPGDPMTVFTVINTALAIGSVVYSLVNRPNAPNTPEESPTYSINAQSNEARLGAVVPVQYGRHRIWPDLLSQPFSTYASNDQYLYQLFCVGAGEYDTEDLQIDDTVVENFSEIDYEYYYNTPVTLFPTNVVTASEVGAQELGTDFTGPFIASAGGTQANRLEIDIVWDQGLFRARSEGDTDPATTTLIADYRAIDDLGEPTGSWTTFLNEVITDTTRVPKRLTRAVAVTPGRYEVRLRRGEISQTGPKMFTRCVWESLRAYLEDDAETYEGLTVLAVRARATGNLNQNSSRRFNLVGTRKLPIWDGSQWSAPTATRSIAWALADIIRAEYGAARADDLIDLQKLLALDATWSDRGDMFDYRFDVTTTMWESLKLAARAGRAIPVMNNQVISFMRAAPQSVPATIFNRKNLRDFTVEYQFLNEESPDSVLAEYVAPDLGWQVHQVLCQPPGSAGTNPKRVRYNGIINREQAFREGIYDAEVERKQRKTCKFTTELEGYIPQQGELVAVANEDFRYDQGGEVVEVDGLVLTLSEPLTWTPSVAHAIRLRKADGSVDGPHLALAGPNPNQVELNEALDWTPQTDGTMVRTLYHFGVLGSTLSDFLIKEMRPRGRLEVELVCLGVVDSVHSVDEAEVPPDNTPGPIAGNPDGPVIRTLLVENASNPAILHIAWSPAPGATEYVIERSLDDGDTWSLWTTTTNTQITLPAPTGDLSVRVAGVGRARGPWKYWSGTVGEYDIHSPTGLSLTAELALSTSGDYVTNLVFTFSPEEDDYHIKTFEAQYKLARHADWKPLYNALETRWEWQSAEIGVHQVRVRSVYVQGEVFSDWAEAQITSLGTFDSIAAVGLPDPVDPLLFITTDTEKSTADIRISVGYEGEGAAPDRFLLFYSAAQAPATLQITSDDGNKLYIDPDASIAGTFSLSVVAGSTAKRVRFSNTGIDIDLSGMWWIAIESPGNGNTRFFKIAESSTTEFVLAAADEFPFIPAPGDTIQVVELEYADSRLPEFSLLWVNGEVIRHGGIDFDGQYYVVAQQRGAEGTTQSDQGGQLAHYYPALGPLTNTVEIMASDFQLVDGRFVYSGTIPVSIPSEMVWGSVSCCLARRATESTGTQYVRSNIVQLIQAGPA</sequence>
<comment type="caution">
    <text evidence="2">The sequence shown here is derived from an EMBL/GenBank/DDBJ whole genome shotgun (WGS) entry which is preliminary data.</text>
</comment>
<proteinExistence type="predicted"/>
<dbReference type="Pfam" id="PF24801">
    <property type="entry name" value="FNIII-A_GpJ"/>
    <property type="match status" value="1"/>
</dbReference>
<organism evidence="2 3">
    <name type="scientific">Pseudohongiella acticola</name>
    <dbReference type="NCBI Taxonomy" id="1524254"/>
    <lineage>
        <taxon>Bacteria</taxon>
        <taxon>Pseudomonadati</taxon>
        <taxon>Pseudomonadota</taxon>
        <taxon>Gammaproteobacteria</taxon>
        <taxon>Pseudomonadales</taxon>
        <taxon>Pseudohongiellaceae</taxon>
        <taxon>Pseudohongiella</taxon>
    </lineage>
</organism>
<keyword evidence="3" id="KW-1185">Reference proteome</keyword>
<accession>A0A1E8CG36</accession>
<dbReference type="OrthoDB" id="6243207at2"/>
<dbReference type="Proteomes" id="UP000175669">
    <property type="component" value="Unassembled WGS sequence"/>
</dbReference>
<dbReference type="InterPro" id="IPR055385">
    <property type="entry name" value="GpJ_HDII-ins2"/>
</dbReference>
<dbReference type="EMBL" id="MASR01000002">
    <property type="protein sequence ID" value="OFE11373.1"/>
    <property type="molecule type" value="Genomic_DNA"/>
</dbReference>
<reference evidence="3" key="1">
    <citation type="submission" date="2016-07" db="EMBL/GenBank/DDBJ databases">
        <authorList>
            <person name="Florea S."/>
            <person name="Webb J.S."/>
            <person name="Jaromczyk J."/>
            <person name="Schardl C.L."/>
        </authorList>
    </citation>
    <scope>NUCLEOTIDE SEQUENCE [LARGE SCALE GENOMIC DNA]</scope>
    <source>
        <strain evidence="3">KCTC 42131</strain>
    </source>
</reference>